<dbReference type="Proteomes" id="UP000054549">
    <property type="component" value="Unassembled WGS sequence"/>
</dbReference>
<dbReference type="AlphaFoldDB" id="A0A0C2XK13"/>
<dbReference type="EMBL" id="KN818226">
    <property type="protein sequence ID" value="KIL69418.1"/>
    <property type="molecule type" value="Genomic_DNA"/>
</dbReference>
<dbReference type="HOGENOM" id="CLU_080209_0_0_1"/>
<gene>
    <name evidence="1" type="ORF">M378DRAFT_8068</name>
</gene>
<dbReference type="InParanoid" id="A0A0C2XK13"/>
<dbReference type="OrthoDB" id="3000038at2759"/>
<sequence>MAESSQNVESALLDAFKHPDPAPRLIELIRAHSQFPTIFYLISIYTELAAELPTQIDKFAQALAQVKTSKVKIDTEDDFGKPAQLDIEPIFVGELADFLSGDFVNVKDLSVTSSNEYFIASLLSATSRKYRLCESPAQIGSVLCGLYYNDRKYGYADRATFEVRVLGACLQLLTSGSYLYGPEGIYAGKIDVLAALETIKKEGVVKNPNGQELLEATIQQAKLGFKLDVENAWNVLFPQEE</sequence>
<organism evidence="1 2">
    <name type="scientific">Amanita muscaria (strain Koide BX008)</name>
    <dbReference type="NCBI Taxonomy" id="946122"/>
    <lineage>
        <taxon>Eukaryota</taxon>
        <taxon>Fungi</taxon>
        <taxon>Dikarya</taxon>
        <taxon>Basidiomycota</taxon>
        <taxon>Agaricomycotina</taxon>
        <taxon>Agaricomycetes</taxon>
        <taxon>Agaricomycetidae</taxon>
        <taxon>Agaricales</taxon>
        <taxon>Pluteineae</taxon>
        <taxon>Amanitaceae</taxon>
        <taxon>Amanita</taxon>
    </lineage>
</organism>
<evidence type="ECO:0000313" key="2">
    <source>
        <dbReference type="Proteomes" id="UP000054549"/>
    </source>
</evidence>
<reference evidence="1 2" key="1">
    <citation type="submission" date="2014-04" db="EMBL/GenBank/DDBJ databases">
        <title>Evolutionary Origins and Diversification of the Mycorrhizal Mutualists.</title>
        <authorList>
            <consortium name="DOE Joint Genome Institute"/>
            <consortium name="Mycorrhizal Genomics Consortium"/>
            <person name="Kohler A."/>
            <person name="Kuo A."/>
            <person name="Nagy L.G."/>
            <person name="Floudas D."/>
            <person name="Copeland A."/>
            <person name="Barry K.W."/>
            <person name="Cichocki N."/>
            <person name="Veneault-Fourrey C."/>
            <person name="LaButti K."/>
            <person name="Lindquist E.A."/>
            <person name="Lipzen A."/>
            <person name="Lundell T."/>
            <person name="Morin E."/>
            <person name="Murat C."/>
            <person name="Riley R."/>
            <person name="Ohm R."/>
            <person name="Sun H."/>
            <person name="Tunlid A."/>
            <person name="Henrissat B."/>
            <person name="Grigoriev I.V."/>
            <person name="Hibbett D.S."/>
            <person name="Martin F."/>
        </authorList>
    </citation>
    <scope>NUCLEOTIDE SEQUENCE [LARGE SCALE GENOMIC DNA]</scope>
    <source>
        <strain evidence="1 2">Koide BX008</strain>
    </source>
</reference>
<evidence type="ECO:0000313" key="1">
    <source>
        <dbReference type="EMBL" id="KIL69418.1"/>
    </source>
</evidence>
<proteinExistence type="predicted"/>
<name>A0A0C2XK13_AMAMK</name>
<protein>
    <submittedName>
        <fullName evidence="1">Uncharacterized protein</fullName>
    </submittedName>
</protein>
<accession>A0A0C2XK13</accession>
<keyword evidence="2" id="KW-1185">Reference proteome</keyword>